<dbReference type="Proteomes" id="UP000694888">
    <property type="component" value="Unplaced"/>
</dbReference>
<feature type="signal peptide" evidence="3">
    <location>
        <begin position="1"/>
        <end position="23"/>
    </location>
</feature>
<feature type="compositionally biased region" description="Basic and acidic residues" evidence="2">
    <location>
        <begin position="137"/>
        <end position="147"/>
    </location>
</feature>
<feature type="coiled-coil region" evidence="1">
    <location>
        <begin position="580"/>
        <end position="650"/>
    </location>
</feature>
<sequence length="811" mass="91306">MTNNAGAVLLWVVALCYTSVTFGLSIGLQSMEENCILSFVVPRDKMKSSCQLDEKVTRRLNTAEMKVNIYSQQVASLQLQLDKQRLLDADRLDKLEQQITNSASSMDMNFLVERRLSLLEKEFEMLHHDMNAAPTTGERRGQSERPSADSGSSRTSEALNKIFPLDGDDTPSAALPTMIRSIVQSEIKVVMENFTRKFENYVRDQIILYNQVFSMLPRRNNGVTISSGRTAGSPSSRGRSQTGESTPTEGRGQDKNNRHLGEFAKVKAKLDDTGDKIARQVGTYIKNVTSSTSSSRSHPNTSDSITLDMEGVPRANNSGIILNEDFPDTNYSYSGDHPEHQHGKLDTDQPLTGASGDISDAASSRITNPSGKARNSSTSSSSRDKDGRNWKENMIQDEKDRQAEMEVRLKEEITNMLYTPLAELMSLVEKQTARLEQQMKELEEKENEANSELTSQVKDIDQSVQTIEMQVESLSQGFQDYSVMLNKIKPLESEVAELEKNITALAASEATSSELEEQAKKVKKLERLMGVYHQSLEHYRNETKHEYRDMRDVLNKETAALRAMAGDIDGDVNSAVKVAVNKLNNTYMEKIAELNKLIELQGDNVMLAQIDISAVERQLDSKATRSDREIEDMEDAIKHLTNKQRDFRKRFDLMEQSQMMLGEVINTTAKDVFDLKTELKLNVLDEWLPMTFEYDSSRTECFGEQYVRRSKYKDARLVGVVLCSPTRYKIFLATSLHSTFLNIGDGNGMGEDHCEFVGATRDSHIMLSPFKVSYGAVQGYARNHWGQEPKTSFLNTIKPTPNWYECGVSIP</sequence>
<name>A0ABM0JCA3_APLCA</name>
<feature type="coiled-coil region" evidence="1">
    <location>
        <begin position="421"/>
        <end position="528"/>
    </location>
</feature>
<organism evidence="5 6">
    <name type="scientific">Aplysia californica</name>
    <name type="common">California sea hare</name>
    <dbReference type="NCBI Taxonomy" id="6500"/>
    <lineage>
        <taxon>Eukaryota</taxon>
        <taxon>Metazoa</taxon>
        <taxon>Spiralia</taxon>
        <taxon>Lophotrochozoa</taxon>
        <taxon>Mollusca</taxon>
        <taxon>Gastropoda</taxon>
        <taxon>Heterobranchia</taxon>
        <taxon>Euthyneura</taxon>
        <taxon>Tectipleura</taxon>
        <taxon>Aplysiida</taxon>
        <taxon>Aplysioidea</taxon>
        <taxon>Aplysiidae</taxon>
        <taxon>Aplysia</taxon>
    </lineage>
</organism>
<dbReference type="RefSeq" id="XP_005090376.1">
    <property type="nucleotide sequence ID" value="XM_005090319.3"/>
</dbReference>
<dbReference type="GeneID" id="101847785"/>
<dbReference type="PANTHER" id="PTHR23197:SF8">
    <property type="entry name" value="FIBRONECTIN TYPE III DOMAIN-CONTAINING PROTEIN 1"/>
    <property type="match status" value="1"/>
</dbReference>
<evidence type="ECO:0000256" key="2">
    <source>
        <dbReference type="SAM" id="MobiDB-lite"/>
    </source>
</evidence>
<reference evidence="6" key="1">
    <citation type="submission" date="2025-08" db="UniProtKB">
        <authorList>
            <consortium name="RefSeq"/>
        </authorList>
    </citation>
    <scope>IDENTIFICATION</scope>
</reference>
<keyword evidence="5" id="KW-1185">Reference proteome</keyword>
<dbReference type="Pfam" id="PF21731">
    <property type="entry name" value="TARSH_C"/>
    <property type="match status" value="1"/>
</dbReference>
<feature type="compositionally biased region" description="Low complexity" evidence="2">
    <location>
        <begin position="353"/>
        <end position="364"/>
    </location>
</feature>
<feature type="compositionally biased region" description="Basic and acidic residues" evidence="2">
    <location>
        <begin position="336"/>
        <end position="347"/>
    </location>
</feature>
<proteinExistence type="predicted"/>
<feature type="region of interest" description="Disordered" evidence="2">
    <location>
        <begin position="224"/>
        <end position="260"/>
    </location>
</feature>
<keyword evidence="3" id="KW-0732">Signal</keyword>
<gene>
    <name evidence="6" type="primary">LOC101847785</name>
</gene>
<feature type="region of interest" description="Disordered" evidence="2">
    <location>
        <begin position="288"/>
        <end position="401"/>
    </location>
</feature>
<dbReference type="PANTHER" id="PTHR23197">
    <property type="entry name" value="TARSH-RELATED FIBRONECTIN DOMAIN-CONTAINING"/>
    <property type="match status" value="1"/>
</dbReference>
<feature type="domain" description="Target of Nesh-SH3/FNDC1 C-terminal" evidence="4">
    <location>
        <begin position="687"/>
        <end position="811"/>
    </location>
</feature>
<dbReference type="InterPro" id="IPR049109">
    <property type="entry name" value="TARSH/FNDC1_C"/>
</dbReference>
<feature type="compositionally biased region" description="Basic and acidic residues" evidence="2">
    <location>
        <begin position="382"/>
        <end position="401"/>
    </location>
</feature>
<feature type="region of interest" description="Disordered" evidence="2">
    <location>
        <begin position="131"/>
        <end position="156"/>
    </location>
</feature>
<evidence type="ECO:0000313" key="6">
    <source>
        <dbReference type="RefSeq" id="XP_005090376.1"/>
    </source>
</evidence>
<feature type="compositionally biased region" description="Polar residues" evidence="2">
    <location>
        <begin position="365"/>
        <end position="375"/>
    </location>
</feature>
<feature type="compositionally biased region" description="Basic and acidic residues" evidence="2">
    <location>
        <begin position="251"/>
        <end position="260"/>
    </location>
</feature>
<accession>A0ABM0JCA3</accession>
<evidence type="ECO:0000256" key="1">
    <source>
        <dbReference type="SAM" id="Coils"/>
    </source>
</evidence>
<evidence type="ECO:0000259" key="4">
    <source>
        <dbReference type="Pfam" id="PF21731"/>
    </source>
</evidence>
<protein>
    <submittedName>
        <fullName evidence="6">Uncharacterized protein LOC101847785</fullName>
    </submittedName>
</protein>
<keyword evidence="1" id="KW-0175">Coiled coil</keyword>
<feature type="compositionally biased region" description="Low complexity" evidence="2">
    <location>
        <begin position="289"/>
        <end position="304"/>
    </location>
</feature>
<feature type="compositionally biased region" description="Polar residues" evidence="2">
    <location>
        <begin position="224"/>
        <end position="248"/>
    </location>
</feature>
<evidence type="ECO:0000256" key="3">
    <source>
        <dbReference type="SAM" id="SignalP"/>
    </source>
</evidence>
<evidence type="ECO:0000313" key="5">
    <source>
        <dbReference type="Proteomes" id="UP000694888"/>
    </source>
</evidence>
<feature type="chain" id="PRO_5046843434" evidence="3">
    <location>
        <begin position="24"/>
        <end position="811"/>
    </location>
</feature>